<evidence type="ECO:0000313" key="3">
    <source>
        <dbReference type="Proteomes" id="UP001159363"/>
    </source>
</evidence>
<protein>
    <submittedName>
        <fullName evidence="2">Uncharacterized protein</fullName>
    </submittedName>
</protein>
<feature type="transmembrane region" description="Helical" evidence="1">
    <location>
        <begin position="137"/>
        <end position="161"/>
    </location>
</feature>
<name>A0ABQ9G2E5_9NEOP</name>
<comment type="caution">
    <text evidence="2">The sequence shown here is derived from an EMBL/GenBank/DDBJ whole genome shotgun (WGS) entry which is preliminary data.</text>
</comment>
<gene>
    <name evidence="2" type="ORF">PR048_032506</name>
</gene>
<sequence length="168" mass="18222">MVKEPGNWYQGISNVGSRRGAAPVPTTTSLPVIDLKQSHEAAEVIVSLESLEEGGKILAERLTHSLYTIKLTVRNAVVGNSVDDSSTLVTLTKESLQNELALEDTSIYPISGSWRWPHLFKGFEVGRYFSKRAANDINVVVQFTAGLCQLLVGAGLLYIGLSSCLVDD</sequence>
<accession>A0ABQ9G2E5</accession>
<keyword evidence="1" id="KW-1133">Transmembrane helix</keyword>
<keyword evidence="3" id="KW-1185">Reference proteome</keyword>
<reference evidence="2 3" key="1">
    <citation type="submission" date="2023-02" db="EMBL/GenBank/DDBJ databases">
        <title>LHISI_Scaffold_Assembly.</title>
        <authorList>
            <person name="Stuart O.P."/>
            <person name="Cleave R."/>
            <person name="Magrath M.J.L."/>
            <person name="Mikheyev A.S."/>
        </authorList>
    </citation>
    <scope>NUCLEOTIDE SEQUENCE [LARGE SCALE GENOMIC DNA]</scope>
    <source>
        <strain evidence="2">Daus_M_001</strain>
        <tissue evidence="2">Leg muscle</tissue>
    </source>
</reference>
<keyword evidence="1" id="KW-0472">Membrane</keyword>
<proteinExistence type="predicted"/>
<evidence type="ECO:0000313" key="2">
    <source>
        <dbReference type="EMBL" id="KAJ8866645.1"/>
    </source>
</evidence>
<organism evidence="2 3">
    <name type="scientific">Dryococelus australis</name>
    <dbReference type="NCBI Taxonomy" id="614101"/>
    <lineage>
        <taxon>Eukaryota</taxon>
        <taxon>Metazoa</taxon>
        <taxon>Ecdysozoa</taxon>
        <taxon>Arthropoda</taxon>
        <taxon>Hexapoda</taxon>
        <taxon>Insecta</taxon>
        <taxon>Pterygota</taxon>
        <taxon>Neoptera</taxon>
        <taxon>Polyneoptera</taxon>
        <taxon>Phasmatodea</taxon>
        <taxon>Verophasmatodea</taxon>
        <taxon>Anareolatae</taxon>
        <taxon>Phasmatidae</taxon>
        <taxon>Eurycanthinae</taxon>
        <taxon>Dryococelus</taxon>
    </lineage>
</organism>
<keyword evidence="1" id="KW-0812">Transmembrane</keyword>
<evidence type="ECO:0000256" key="1">
    <source>
        <dbReference type="SAM" id="Phobius"/>
    </source>
</evidence>
<dbReference type="Proteomes" id="UP001159363">
    <property type="component" value="Chromosome 15"/>
</dbReference>
<dbReference type="EMBL" id="JARBHB010000016">
    <property type="protein sequence ID" value="KAJ8866645.1"/>
    <property type="molecule type" value="Genomic_DNA"/>
</dbReference>